<feature type="transmembrane region" description="Helical" evidence="5">
    <location>
        <begin position="141"/>
        <end position="158"/>
    </location>
</feature>
<dbReference type="PROSITE" id="PS01102">
    <property type="entry name" value="ZF_DKSA_1"/>
    <property type="match status" value="1"/>
</dbReference>
<evidence type="ECO:0000256" key="1">
    <source>
        <dbReference type="ARBA" id="ARBA00022723"/>
    </source>
</evidence>
<dbReference type="EC" id="2.4.99.-" evidence="7"/>
<evidence type="ECO:0000256" key="4">
    <source>
        <dbReference type="PROSITE-ProRule" id="PRU00510"/>
    </source>
</evidence>
<organism evidence="7 8">
    <name type="scientific">candidate division WWE3 bacterium</name>
    <dbReference type="NCBI Taxonomy" id="2053526"/>
    <lineage>
        <taxon>Bacteria</taxon>
        <taxon>Katanobacteria</taxon>
    </lineage>
</organism>
<dbReference type="SUPFAM" id="SSF57716">
    <property type="entry name" value="Glucocorticoid receptor-like (DNA-binding domain)"/>
    <property type="match status" value="1"/>
</dbReference>
<evidence type="ECO:0000313" key="7">
    <source>
        <dbReference type="EMBL" id="MCA9307943.1"/>
    </source>
</evidence>
<dbReference type="GO" id="GO:0008270">
    <property type="term" value="F:zinc ion binding"/>
    <property type="evidence" value="ECO:0007669"/>
    <property type="project" value="UniProtKB-KW"/>
</dbReference>
<reference evidence="7" key="1">
    <citation type="submission" date="2020-04" db="EMBL/GenBank/DDBJ databases">
        <authorList>
            <person name="Zhang T."/>
        </authorList>
    </citation>
    <scope>NUCLEOTIDE SEQUENCE</scope>
    <source>
        <strain evidence="7">HKST-UBA79</strain>
    </source>
</reference>
<name>A0A955EDX8_UNCKA</name>
<evidence type="ECO:0000256" key="2">
    <source>
        <dbReference type="ARBA" id="ARBA00022771"/>
    </source>
</evidence>
<feature type="transmembrane region" description="Helical" evidence="5">
    <location>
        <begin position="165"/>
        <end position="184"/>
    </location>
</feature>
<feature type="transmembrane region" description="Helical" evidence="5">
    <location>
        <begin position="85"/>
        <end position="102"/>
    </location>
</feature>
<feature type="domain" description="Zinc finger DksA/TraR C4-type" evidence="6">
    <location>
        <begin position="298"/>
        <end position="329"/>
    </location>
</feature>
<dbReference type="PANTHER" id="PTHR33823:SF4">
    <property type="entry name" value="GENERAL STRESS PROTEIN 16O"/>
    <property type="match status" value="1"/>
</dbReference>
<dbReference type="Pfam" id="PF01258">
    <property type="entry name" value="zf-dskA_traR"/>
    <property type="match status" value="1"/>
</dbReference>
<keyword evidence="5" id="KW-1133">Transmembrane helix</keyword>
<evidence type="ECO:0000259" key="6">
    <source>
        <dbReference type="Pfam" id="PF01258"/>
    </source>
</evidence>
<gene>
    <name evidence="7" type="ORF">KC980_00355</name>
</gene>
<feature type="transmembrane region" description="Helical" evidence="5">
    <location>
        <begin position="190"/>
        <end position="206"/>
    </location>
</feature>
<keyword evidence="7" id="KW-0808">Transferase</keyword>
<dbReference type="Gene3D" id="1.20.120.910">
    <property type="entry name" value="DksA, coiled-coil domain"/>
    <property type="match status" value="1"/>
</dbReference>
<feature type="transmembrane region" description="Helical" evidence="5">
    <location>
        <begin position="12"/>
        <end position="32"/>
    </location>
</feature>
<feature type="transmembrane region" description="Helical" evidence="5">
    <location>
        <begin position="114"/>
        <end position="135"/>
    </location>
</feature>
<keyword evidence="2" id="KW-0863">Zinc-finger</keyword>
<protein>
    <submittedName>
        <fullName evidence="7">Prolipoprotein diacylglyceryl transferase</fullName>
        <ecNumber evidence="7">2.4.99.-</ecNumber>
    </submittedName>
</protein>
<proteinExistence type="predicted"/>
<dbReference type="InterPro" id="IPR000962">
    <property type="entry name" value="Znf_DskA_TraR"/>
</dbReference>
<dbReference type="AlphaFoldDB" id="A0A955EDX8"/>
<dbReference type="PROSITE" id="PS51128">
    <property type="entry name" value="ZF_DKSA_2"/>
    <property type="match status" value="1"/>
</dbReference>
<dbReference type="PANTHER" id="PTHR33823">
    <property type="entry name" value="RNA POLYMERASE-BINDING TRANSCRIPTION FACTOR DKSA-RELATED"/>
    <property type="match status" value="1"/>
</dbReference>
<keyword evidence="7" id="KW-0328">Glycosyltransferase</keyword>
<dbReference type="InterPro" id="IPR001640">
    <property type="entry name" value="Lgt"/>
</dbReference>
<evidence type="ECO:0000256" key="5">
    <source>
        <dbReference type="SAM" id="Phobius"/>
    </source>
</evidence>
<evidence type="ECO:0000313" key="8">
    <source>
        <dbReference type="Proteomes" id="UP000740557"/>
    </source>
</evidence>
<keyword evidence="3" id="KW-0862">Zinc</keyword>
<keyword evidence="5" id="KW-0812">Transmembrane</keyword>
<dbReference type="Proteomes" id="UP000740557">
    <property type="component" value="Unassembled WGS sequence"/>
</dbReference>
<comment type="caution">
    <text evidence="7">The sequence shown here is derived from an EMBL/GenBank/DDBJ whole genome shotgun (WGS) entry which is preliminary data.</text>
</comment>
<sequence>MPTTFEIAGFTFQTFGLFVFFGFVFLTFATWYEGKKDGFDDERLFDLLFVSLFSSIFFARLFHALLIKLSFMETLEHIVHIGTPGLHYAGLFLGFITPVYIISKRWRWSIFRIFDIFSIAWSLCLSVVMLGYVALQQKFEYIIAFSLWLLLFGIFTLLRNKILKSGLVFSMFLLANVILFYAFFPSPNYLIFYSLLVTLSLSNLYFREKYASYKVPLNLDLLKQLKNRLTSKSKDLGDAAKLIKKEDPYFQEGRTSDNAELTDEVYEDVGHLNAEARQESINKSQQQISKAMEKIAEGTYGICEQCGNKISEDRLQAYPEATTCIKCSEK</sequence>
<accession>A0A955EDX8</accession>
<dbReference type="GO" id="GO:0008961">
    <property type="term" value="F:phosphatidylglycerol-prolipoprotein diacylglyceryl transferase activity"/>
    <property type="evidence" value="ECO:0007669"/>
    <property type="project" value="InterPro"/>
</dbReference>
<feature type="zinc finger region" description="dksA C4-type" evidence="4">
    <location>
        <begin position="303"/>
        <end position="327"/>
    </location>
</feature>
<dbReference type="InterPro" id="IPR020458">
    <property type="entry name" value="Znf_DskA_TraR_CS"/>
</dbReference>
<dbReference type="GO" id="GO:0042158">
    <property type="term" value="P:lipoprotein biosynthetic process"/>
    <property type="evidence" value="ECO:0007669"/>
    <property type="project" value="InterPro"/>
</dbReference>
<reference evidence="7" key="2">
    <citation type="journal article" date="2021" name="Microbiome">
        <title>Successional dynamics and alternative stable states in a saline activated sludge microbial community over 9 years.</title>
        <authorList>
            <person name="Wang Y."/>
            <person name="Ye J."/>
            <person name="Ju F."/>
            <person name="Liu L."/>
            <person name="Boyd J.A."/>
            <person name="Deng Y."/>
            <person name="Parks D.H."/>
            <person name="Jiang X."/>
            <person name="Yin X."/>
            <person name="Woodcroft B.J."/>
            <person name="Tyson G.W."/>
            <person name="Hugenholtz P."/>
            <person name="Polz M.F."/>
            <person name="Zhang T."/>
        </authorList>
    </citation>
    <scope>NUCLEOTIDE SEQUENCE</scope>
    <source>
        <strain evidence="7">HKST-UBA79</strain>
    </source>
</reference>
<dbReference type="EMBL" id="JAGQNX010000008">
    <property type="protein sequence ID" value="MCA9307943.1"/>
    <property type="molecule type" value="Genomic_DNA"/>
</dbReference>
<keyword evidence="5" id="KW-0472">Membrane</keyword>
<feature type="transmembrane region" description="Helical" evidence="5">
    <location>
        <begin position="44"/>
        <end position="65"/>
    </location>
</feature>
<dbReference type="GO" id="GO:0005886">
    <property type="term" value="C:plasma membrane"/>
    <property type="evidence" value="ECO:0007669"/>
    <property type="project" value="InterPro"/>
</dbReference>
<dbReference type="Pfam" id="PF01790">
    <property type="entry name" value="LGT"/>
    <property type="match status" value="1"/>
</dbReference>
<evidence type="ECO:0000256" key="3">
    <source>
        <dbReference type="ARBA" id="ARBA00022833"/>
    </source>
</evidence>
<keyword evidence="1" id="KW-0479">Metal-binding</keyword>